<dbReference type="Proteomes" id="UP001497382">
    <property type="component" value="Unassembled WGS sequence"/>
</dbReference>
<keyword evidence="2" id="KW-1185">Reference proteome</keyword>
<gene>
    <name evidence="1" type="ORF">LARSCL_LOCUS19191</name>
</gene>
<protein>
    <submittedName>
        <fullName evidence="1">Uncharacterized protein</fullName>
    </submittedName>
</protein>
<sequence length="78" mass="9093">MGMNLLFELYLSWIFQREKSKIQGACRPVLVNVFSLFSRMFSWRMGMASMGLHSFFSATFITKSLNIRSDSWQLKCPS</sequence>
<dbReference type="AlphaFoldDB" id="A0AAV2BHZ4"/>
<reference evidence="1 2" key="1">
    <citation type="submission" date="2024-04" db="EMBL/GenBank/DDBJ databases">
        <authorList>
            <person name="Rising A."/>
            <person name="Reimegard J."/>
            <person name="Sonavane S."/>
            <person name="Akerstrom W."/>
            <person name="Nylinder S."/>
            <person name="Hedman E."/>
            <person name="Kallberg Y."/>
        </authorList>
    </citation>
    <scope>NUCLEOTIDE SEQUENCE [LARGE SCALE GENOMIC DNA]</scope>
</reference>
<dbReference type="EMBL" id="CAXIEN010000367">
    <property type="protein sequence ID" value="CAL1295274.1"/>
    <property type="molecule type" value="Genomic_DNA"/>
</dbReference>
<name>A0AAV2BHZ4_9ARAC</name>
<accession>A0AAV2BHZ4</accession>
<evidence type="ECO:0000313" key="1">
    <source>
        <dbReference type="EMBL" id="CAL1295274.1"/>
    </source>
</evidence>
<proteinExistence type="predicted"/>
<comment type="caution">
    <text evidence="1">The sequence shown here is derived from an EMBL/GenBank/DDBJ whole genome shotgun (WGS) entry which is preliminary data.</text>
</comment>
<organism evidence="1 2">
    <name type="scientific">Larinioides sclopetarius</name>
    <dbReference type="NCBI Taxonomy" id="280406"/>
    <lineage>
        <taxon>Eukaryota</taxon>
        <taxon>Metazoa</taxon>
        <taxon>Ecdysozoa</taxon>
        <taxon>Arthropoda</taxon>
        <taxon>Chelicerata</taxon>
        <taxon>Arachnida</taxon>
        <taxon>Araneae</taxon>
        <taxon>Araneomorphae</taxon>
        <taxon>Entelegynae</taxon>
        <taxon>Araneoidea</taxon>
        <taxon>Araneidae</taxon>
        <taxon>Larinioides</taxon>
    </lineage>
</organism>
<evidence type="ECO:0000313" key="2">
    <source>
        <dbReference type="Proteomes" id="UP001497382"/>
    </source>
</evidence>